<dbReference type="Pfam" id="PF00999">
    <property type="entry name" value="Na_H_Exchanger"/>
    <property type="match status" value="1"/>
</dbReference>
<feature type="transmembrane region" description="Helical" evidence="10">
    <location>
        <begin position="184"/>
        <end position="205"/>
    </location>
</feature>
<dbReference type="EMBL" id="CP002691">
    <property type="protein sequence ID" value="AEE53472.1"/>
    <property type="molecule type" value="Genomic_DNA"/>
</dbReference>
<dbReference type="OrthoDB" id="9809206at2"/>
<dbReference type="STRING" id="760192.Halhy_5649"/>
<keyword evidence="3 10" id="KW-1003">Cell membrane</keyword>
<dbReference type="RefSeq" id="WP_013768001.1">
    <property type="nucleotide sequence ID" value="NC_015510.1"/>
</dbReference>
<reference key="2">
    <citation type="submission" date="2011-04" db="EMBL/GenBank/DDBJ databases">
        <title>Complete sequence of chromosome of Haliscomenobacter hydrossis DSM 1100.</title>
        <authorList>
            <consortium name="US DOE Joint Genome Institute (JGI-PGF)"/>
            <person name="Lucas S."/>
            <person name="Han J."/>
            <person name="Lapidus A."/>
            <person name="Bruce D."/>
            <person name="Goodwin L."/>
            <person name="Pitluck S."/>
            <person name="Peters L."/>
            <person name="Kyrpides N."/>
            <person name="Mavromatis K."/>
            <person name="Ivanova N."/>
            <person name="Ovchinnikova G."/>
            <person name="Pagani I."/>
            <person name="Daligault H."/>
            <person name="Detter J.C."/>
            <person name="Han C."/>
            <person name="Land M."/>
            <person name="Hauser L."/>
            <person name="Markowitz V."/>
            <person name="Cheng J.-F."/>
            <person name="Hugenholtz P."/>
            <person name="Woyke T."/>
            <person name="Wu D."/>
            <person name="Verbarg S."/>
            <person name="Frueling A."/>
            <person name="Brambilla E."/>
            <person name="Klenk H.-P."/>
            <person name="Eisen J.A."/>
        </authorList>
    </citation>
    <scope>NUCLEOTIDE SEQUENCE</scope>
    <source>
        <strain>DSM 1100</strain>
    </source>
</reference>
<dbReference type="NCBIfam" id="TIGR00831">
    <property type="entry name" value="a_cpa1"/>
    <property type="match status" value="1"/>
</dbReference>
<evidence type="ECO:0000256" key="7">
    <source>
        <dbReference type="ARBA" id="ARBA00023065"/>
    </source>
</evidence>
<organism evidence="12 13">
    <name type="scientific">Haliscomenobacter hydrossis (strain ATCC 27775 / DSM 1100 / LMG 10767 / O)</name>
    <dbReference type="NCBI Taxonomy" id="760192"/>
    <lineage>
        <taxon>Bacteria</taxon>
        <taxon>Pseudomonadati</taxon>
        <taxon>Bacteroidota</taxon>
        <taxon>Saprospiria</taxon>
        <taxon>Saprospirales</taxon>
        <taxon>Haliscomenobacteraceae</taxon>
        <taxon>Haliscomenobacter</taxon>
    </lineage>
</organism>
<dbReference type="eggNOG" id="COG0025">
    <property type="taxonomic scope" value="Bacteria"/>
</dbReference>
<dbReference type="GO" id="GO:0005886">
    <property type="term" value="C:plasma membrane"/>
    <property type="evidence" value="ECO:0007669"/>
    <property type="project" value="UniProtKB-SubCell"/>
</dbReference>
<keyword evidence="10" id="KW-0050">Antiport</keyword>
<evidence type="ECO:0000313" key="12">
    <source>
        <dbReference type="EMBL" id="AEE53472.1"/>
    </source>
</evidence>
<evidence type="ECO:0000256" key="8">
    <source>
        <dbReference type="ARBA" id="ARBA00023136"/>
    </source>
</evidence>
<feature type="transmembrane region" description="Helical" evidence="10">
    <location>
        <begin position="6"/>
        <end position="23"/>
    </location>
</feature>
<evidence type="ECO:0000313" key="13">
    <source>
        <dbReference type="Proteomes" id="UP000008461"/>
    </source>
</evidence>
<dbReference type="PANTHER" id="PTHR10110">
    <property type="entry name" value="SODIUM/HYDROGEN EXCHANGER"/>
    <property type="match status" value="1"/>
</dbReference>
<dbReference type="InterPro" id="IPR018422">
    <property type="entry name" value="Cation/H_exchanger_CPA1"/>
</dbReference>
<comment type="subcellular location">
    <subcellularLocation>
        <location evidence="1 10">Cell membrane</location>
        <topology evidence="1 10">Multi-pass membrane protein</topology>
    </subcellularLocation>
</comment>
<dbReference type="GO" id="GO:0015386">
    <property type="term" value="F:potassium:proton antiporter activity"/>
    <property type="evidence" value="ECO:0007669"/>
    <property type="project" value="TreeGrafter"/>
</dbReference>
<evidence type="ECO:0000256" key="10">
    <source>
        <dbReference type="RuleBase" id="RU366002"/>
    </source>
</evidence>
<keyword evidence="2 10" id="KW-0813">Transport</keyword>
<comment type="caution">
    <text evidence="10">Lacks conserved residue(s) required for the propagation of feature annotation.</text>
</comment>
<feature type="transmembrane region" description="Helical" evidence="10">
    <location>
        <begin position="348"/>
        <end position="372"/>
    </location>
</feature>
<evidence type="ECO:0000256" key="3">
    <source>
        <dbReference type="ARBA" id="ARBA00022475"/>
    </source>
</evidence>
<dbReference type="GO" id="GO:0015385">
    <property type="term" value="F:sodium:proton antiporter activity"/>
    <property type="evidence" value="ECO:0007669"/>
    <property type="project" value="InterPro"/>
</dbReference>
<dbReference type="HOGENOM" id="CLU_005912_8_2_10"/>
<keyword evidence="6 10" id="KW-0915">Sodium</keyword>
<feature type="transmembrane region" description="Helical" evidence="10">
    <location>
        <begin position="304"/>
        <end position="328"/>
    </location>
</feature>
<name>F4KUR9_HALH1</name>
<feature type="transmembrane region" description="Helical" evidence="10">
    <location>
        <begin position="87"/>
        <end position="108"/>
    </location>
</feature>
<feature type="transmembrane region" description="Helical" evidence="10">
    <location>
        <begin position="271"/>
        <end position="292"/>
    </location>
</feature>
<feature type="domain" description="Cation/H+ exchanger transmembrane" evidence="11">
    <location>
        <begin position="15"/>
        <end position="408"/>
    </location>
</feature>
<protein>
    <submittedName>
        <fullName evidence="12">Na+/H+ antiporter</fullName>
    </submittedName>
</protein>
<keyword evidence="8 10" id="KW-0472">Membrane</keyword>
<dbReference type="Proteomes" id="UP000008461">
    <property type="component" value="Chromosome"/>
</dbReference>
<dbReference type="Gene3D" id="6.10.140.1330">
    <property type="match status" value="1"/>
</dbReference>
<feature type="transmembrane region" description="Helical" evidence="10">
    <location>
        <begin position="384"/>
        <end position="407"/>
    </location>
</feature>
<evidence type="ECO:0000256" key="9">
    <source>
        <dbReference type="ARBA" id="ARBA00023201"/>
    </source>
</evidence>
<evidence type="ECO:0000256" key="2">
    <source>
        <dbReference type="ARBA" id="ARBA00022448"/>
    </source>
</evidence>
<dbReference type="GO" id="GO:0051453">
    <property type="term" value="P:regulation of intracellular pH"/>
    <property type="evidence" value="ECO:0007669"/>
    <property type="project" value="TreeGrafter"/>
</dbReference>
<reference evidence="12 13" key="1">
    <citation type="journal article" date="2011" name="Stand. Genomic Sci.">
        <title>Complete genome sequence of Haliscomenobacter hydrossis type strain (O).</title>
        <authorList>
            <consortium name="US DOE Joint Genome Institute (JGI-PGF)"/>
            <person name="Daligault H."/>
            <person name="Lapidus A."/>
            <person name="Zeytun A."/>
            <person name="Nolan M."/>
            <person name="Lucas S."/>
            <person name="Del Rio T.G."/>
            <person name="Tice H."/>
            <person name="Cheng J.F."/>
            <person name="Tapia R."/>
            <person name="Han C."/>
            <person name="Goodwin L."/>
            <person name="Pitluck S."/>
            <person name="Liolios K."/>
            <person name="Pagani I."/>
            <person name="Ivanova N."/>
            <person name="Huntemann M."/>
            <person name="Mavromatis K."/>
            <person name="Mikhailova N."/>
            <person name="Pati A."/>
            <person name="Chen A."/>
            <person name="Palaniappan K."/>
            <person name="Land M."/>
            <person name="Hauser L."/>
            <person name="Brambilla E.M."/>
            <person name="Rohde M."/>
            <person name="Verbarg S."/>
            <person name="Goker M."/>
            <person name="Bristow J."/>
            <person name="Eisen J.A."/>
            <person name="Markowitz V."/>
            <person name="Hugenholtz P."/>
            <person name="Kyrpides N.C."/>
            <person name="Klenk H.P."/>
            <person name="Woyke T."/>
        </authorList>
    </citation>
    <scope>NUCLEOTIDE SEQUENCE [LARGE SCALE GENOMIC DNA]</scope>
    <source>
        <strain evidence="13">ATCC 27775 / DSM 1100 / LMG 10767 / O</strain>
    </source>
</reference>
<dbReference type="PANTHER" id="PTHR10110:SF86">
    <property type="entry name" value="SODIUM_HYDROGEN EXCHANGER 7"/>
    <property type="match status" value="1"/>
</dbReference>
<evidence type="ECO:0000256" key="1">
    <source>
        <dbReference type="ARBA" id="ARBA00004651"/>
    </source>
</evidence>
<dbReference type="InterPro" id="IPR004705">
    <property type="entry name" value="Cation/H_exchanger_CPA1_bac"/>
</dbReference>
<evidence type="ECO:0000256" key="6">
    <source>
        <dbReference type="ARBA" id="ARBA00023053"/>
    </source>
</evidence>
<comment type="function">
    <text evidence="10">Na(+)/H(+) antiporter that extrudes sodium in exchange for external protons.</text>
</comment>
<proteinExistence type="inferred from homology"/>
<keyword evidence="13" id="KW-1185">Reference proteome</keyword>
<feature type="transmembrane region" description="Helical" evidence="10">
    <location>
        <begin position="56"/>
        <end position="75"/>
    </location>
</feature>
<dbReference type="KEGG" id="hhy:Halhy_5649"/>
<dbReference type="GO" id="GO:0098719">
    <property type="term" value="P:sodium ion import across plasma membrane"/>
    <property type="evidence" value="ECO:0007669"/>
    <property type="project" value="TreeGrafter"/>
</dbReference>
<gene>
    <name evidence="12" type="ordered locus">Halhy_5649</name>
</gene>
<feature type="transmembrane region" description="Helical" evidence="10">
    <location>
        <begin position="30"/>
        <end position="50"/>
    </location>
</feature>
<comment type="similarity">
    <text evidence="10">Belongs to the monovalent cation:proton antiporter 1 (CPA1) transporter (TC 2.A.36) family.</text>
</comment>
<sequence length="530" mass="59140">MLLNNLLLIIILLMVVSLFSMLSEKLRISYPIFLVICGLFIGFIPNVLDITLKPDLVFLIFLPPLLYAAAWNTSWKDFWALRRSISLLALGLVIFTSCAVAIVSHMLIPGFSLALGFLLGGIISPPDAIAATSVLQKLKIPKRVVSILEGESLVNDAASLIVFRFALAAVLTHKFVLLEAGIDFVVVVTAGILIGLAIAFFIYAFHRFLPTTSSIDTAITLIAPYLMYVTAEHFHFSGVLAVVSGGLFLSSRSTEVFSFSTRLQSQGVWDTLVFLLNGVVFVLIGLQLPLILKSLDPGTITHAIYYGVIISFVTILVRIIWVFPAAYLPRLLSKKIKTNESYPGWKSVLIIAWSGMRGVVSLAAALSIPLTLSSGEAFPQRNLILFISFIVILCTLVLQGLSLPFLVSKLDFEIKDNETEQELEIQMHLVSSVLAYINTRYAQETETDNAFRMLKKRYEHLQKTQKKQLHIEDDMPSYISAYRTALLELVEVRRKALEEMNGEKKYPEELIRRLEKVIDHEEAGLSMQLK</sequence>
<dbReference type="InterPro" id="IPR006153">
    <property type="entry name" value="Cation/H_exchanger_TM"/>
</dbReference>
<evidence type="ECO:0000256" key="5">
    <source>
        <dbReference type="ARBA" id="ARBA00022989"/>
    </source>
</evidence>
<feature type="transmembrane region" description="Helical" evidence="10">
    <location>
        <begin position="225"/>
        <end position="250"/>
    </location>
</feature>
<keyword evidence="4 10" id="KW-0812">Transmembrane</keyword>
<keyword evidence="5 10" id="KW-1133">Transmembrane helix</keyword>
<evidence type="ECO:0000259" key="11">
    <source>
        <dbReference type="Pfam" id="PF00999"/>
    </source>
</evidence>
<dbReference type="AlphaFoldDB" id="F4KUR9"/>
<accession>F4KUR9</accession>
<keyword evidence="9 10" id="KW-0739">Sodium transport</keyword>
<evidence type="ECO:0000256" key="4">
    <source>
        <dbReference type="ARBA" id="ARBA00022692"/>
    </source>
</evidence>
<keyword evidence="7 10" id="KW-0406">Ion transport</keyword>